<evidence type="ECO:0000313" key="10">
    <source>
        <dbReference type="EMBL" id="RFC62797.1"/>
    </source>
</evidence>
<dbReference type="RefSeq" id="WP_116683612.1">
    <property type="nucleotide sequence ID" value="NZ_QURL01000005.1"/>
</dbReference>
<evidence type="ECO:0000256" key="6">
    <source>
        <dbReference type="ARBA" id="ARBA00023136"/>
    </source>
</evidence>
<dbReference type="PANTHER" id="PTHR42751">
    <property type="entry name" value="SODIUM/HYDROGEN EXCHANGER FAMILY/TRKA DOMAIN PROTEIN"/>
    <property type="match status" value="1"/>
</dbReference>
<comment type="subcellular location">
    <subcellularLocation>
        <location evidence="1">Membrane</location>
        <topology evidence="1">Multi-pass membrane protein</topology>
    </subcellularLocation>
</comment>
<dbReference type="InterPro" id="IPR006153">
    <property type="entry name" value="Cation/H_exchanger_TM"/>
</dbReference>
<feature type="transmembrane region" description="Helical" evidence="8">
    <location>
        <begin position="38"/>
        <end position="57"/>
    </location>
</feature>
<comment type="similarity">
    <text evidence="2">Belongs to the monovalent cation:proton antiporter 2 (CPA2) transporter (TC 2.A.37) family.</text>
</comment>
<feature type="transmembrane region" description="Helical" evidence="8">
    <location>
        <begin position="369"/>
        <end position="387"/>
    </location>
</feature>
<dbReference type="GO" id="GO:0015297">
    <property type="term" value="F:antiporter activity"/>
    <property type="evidence" value="ECO:0007669"/>
    <property type="project" value="InterPro"/>
</dbReference>
<keyword evidence="11" id="KW-1185">Reference proteome</keyword>
<dbReference type="GO" id="GO:1902600">
    <property type="term" value="P:proton transmembrane transport"/>
    <property type="evidence" value="ECO:0007669"/>
    <property type="project" value="InterPro"/>
</dbReference>
<feature type="transmembrane region" description="Helical" evidence="8">
    <location>
        <begin position="305"/>
        <end position="324"/>
    </location>
</feature>
<feature type="transmembrane region" description="Helical" evidence="8">
    <location>
        <begin position="184"/>
        <end position="208"/>
    </location>
</feature>
<dbReference type="PANTHER" id="PTHR42751:SF6">
    <property type="entry name" value="CONSERVED INTEGRAL MEMBRANE TRANSPORT PROTEIN-RELATED"/>
    <property type="match status" value="1"/>
</dbReference>
<name>A0A371X0P0_9HYPH</name>
<evidence type="ECO:0000259" key="9">
    <source>
        <dbReference type="Pfam" id="PF00999"/>
    </source>
</evidence>
<keyword evidence="3" id="KW-0813">Transport</keyword>
<feature type="compositionally biased region" description="Basic and acidic residues" evidence="7">
    <location>
        <begin position="448"/>
        <end position="466"/>
    </location>
</feature>
<evidence type="ECO:0000313" key="11">
    <source>
        <dbReference type="Proteomes" id="UP000264310"/>
    </source>
</evidence>
<keyword evidence="4 8" id="KW-0812">Transmembrane</keyword>
<evidence type="ECO:0000256" key="3">
    <source>
        <dbReference type="ARBA" id="ARBA00022448"/>
    </source>
</evidence>
<gene>
    <name evidence="10" type="ORF">DYI37_12560</name>
</gene>
<feature type="transmembrane region" description="Helical" evidence="8">
    <location>
        <begin position="63"/>
        <end position="82"/>
    </location>
</feature>
<feature type="transmembrane region" description="Helical" evidence="8">
    <location>
        <begin position="94"/>
        <end position="115"/>
    </location>
</feature>
<dbReference type="Proteomes" id="UP000264310">
    <property type="component" value="Unassembled WGS sequence"/>
</dbReference>
<dbReference type="GO" id="GO:0016020">
    <property type="term" value="C:membrane"/>
    <property type="evidence" value="ECO:0007669"/>
    <property type="project" value="UniProtKB-SubCell"/>
</dbReference>
<proteinExistence type="inferred from homology"/>
<reference evidence="10 11" key="1">
    <citation type="submission" date="2018-08" db="EMBL/GenBank/DDBJ databases">
        <title>Fulvimarina sp. 85, whole genome shotgun sequence.</title>
        <authorList>
            <person name="Tuo L."/>
        </authorList>
    </citation>
    <scope>NUCLEOTIDE SEQUENCE [LARGE SCALE GENOMIC DNA]</scope>
    <source>
        <strain evidence="10 11">85</strain>
    </source>
</reference>
<evidence type="ECO:0000256" key="5">
    <source>
        <dbReference type="ARBA" id="ARBA00022989"/>
    </source>
</evidence>
<evidence type="ECO:0000256" key="7">
    <source>
        <dbReference type="SAM" id="MobiDB-lite"/>
    </source>
</evidence>
<dbReference type="OrthoDB" id="9781411at2"/>
<dbReference type="Gene3D" id="1.20.1530.20">
    <property type="match status" value="1"/>
</dbReference>
<accession>A0A371X0P0</accession>
<feature type="region of interest" description="Disordered" evidence="7">
    <location>
        <begin position="441"/>
        <end position="466"/>
    </location>
</feature>
<dbReference type="AlphaFoldDB" id="A0A371X0P0"/>
<feature type="transmembrane region" description="Helical" evidence="8">
    <location>
        <begin position="121"/>
        <end position="142"/>
    </location>
</feature>
<dbReference type="EMBL" id="QURL01000005">
    <property type="protein sequence ID" value="RFC62797.1"/>
    <property type="molecule type" value="Genomic_DNA"/>
</dbReference>
<feature type="domain" description="Cation/H+ exchanger transmembrane" evidence="9">
    <location>
        <begin position="21"/>
        <end position="383"/>
    </location>
</feature>
<keyword evidence="5 8" id="KW-1133">Transmembrane helix</keyword>
<comment type="caution">
    <text evidence="10">The sequence shown here is derived from an EMBL/GenBank/DDBJ whole genome shotgun (WGS) entry which is preliminary data.</text>
</comment>
<keyword evidence="6 8" id="KW-0472">Membrane</keyword>
<evidence type="ECO:0000256" key="1">
    <source>
        <dbReference type="ARBA" id="ARBA00004141"/>
    </source>
</evidence>
<dbReference type="InterPro" id="IPR038770">
    <property type="entry name" value="Na+/solute_symporter_sf"/>
</dbReference>
<evidence type="ECO:0000256" key="4">
    <source>
        <dbReference type="ARBA" id="ARBA00022692"/>
    </source>
</evidence>
<protein>
    <submittedName>
        <fullName evidence="10">Cation:proton antiporter</fullName>
    </submittedName>
</protein>
<evidence type="ECO:0000256" key="8">
    <source>
        <dbReference type="SAM" id="Phobius"/>
    </source>
</evidence>
<organism evidence="10 11">
    <name type="scientific">Fulvimarina endophytica</name>
    <dbReference type="NCBI Taxonomy" id="2293836"/>
    <lineage>
        <taxon>Bacteria</taxon>
        <taxon>Pseudomonadati</taxon>
        <taxon>Pseudomonadota</taxon>
        <taxon>Alphaproteobacteria</taxon>
        <taxon>Hyphomicrobiales</taxon>
        <taxon>Aurantimonadaceae</taxon>
        <taxon>Fulvimarina</taxon>
    </lineage>
</organism>
<feature type="transmembrane region" description="Helical" evidence="8">
    <location>
        <begin position="228"/>
        <end position="247"/>
    </location>
</feature>
<feature type="transmembrane region" description="Helical" evidence="8">
    <location>
        <begin position="278"/>
        <end position="299"/>
    </location>
</feature>
<dbReference type="Pfam" id="PF00999">
    <property type="entry name" value="Na_H_Exchanger"/>
    <property type="match status" value="1"/>
</dbReference>
<evidence type="ECO:0000256" key="2">
    <source>
        <dbReference type="ARBA" id="ARBA00005551"/>
    </source>
</evidence>
<feature type="transmembrane region" description="Helical" evidence="8">
    <location>
        <begin position="345"/>
        <end position="363"/>
    </location>
</feature>
<feature type="transmembrane region" description="Helical" evidence="8">
    <location>
        <begin position="12"/>
        <end position="31"/>
    </location>
</feature>
<feature type="transmembrane region" description="Helical" evidence="8">
    <location>
        <begin position="154"/>
        <end position="178"/>
    </location>
</feature>
<sequence length="466" mass="48819">MEHAAQQAHGTGLTEIAFVIVMAVSVGILLMRLKQPPLVGFILAGIILGPSGVGVVDASNEDITMLAEMGVLMLLFFIGMELSLKAFVASLRPAILIAGGQLGAAMAISFGLMAISDASLAEAIILGFIIALSSTVVAMKMLDDIGELRSQPGRIAVAVLIAQDLAVVPMLMIATSLGGDGMDAAGWIGLSIKIAVSVAVLAWLLWYLGNRSKLKPRFAAAVEGNVEMLALGALAFCFGAAAISGFAGLSPAYGAFIAGLIVGASSLRSSVIHVVEPIQAILLVVFFLSIGLLIDIDYIQREWVLVLTASIFVVVAKSAWNIALIRLAGLPHKTAVEAGLSMAQIGEFSFVLAAAAFASGAIGMDVYRLALAVTAVSLLVSPAWMIVMRAIEGEARFGYAEFKSALAELLNDQVETVGDAGLALRVRLRALRRAVNRRRKAKALARSKASEERASPPETDERPMAP</sequence>